<evidence type="ECO:0000256" key="2">
    <source>
        <dbReference type="ARBA" id="ARBA00023125"/>
    </source>
</evidence>
<dbReference type="InterPro" id="IPR000843">
    <property type="entry name" value="HTH_LacI"/>
</dbReference>
<keyword evidence="1" id="KW-0805">Transcription regulation</keyword>
<dbReference type="SUPFAM" id="SSF53822">
    <property type="entry name" value="Periplasmic binding protein-like I"/>
    <property type="match status" value="1"/>
</dbReference>
<dbReference type="PROSITE" id="PS50932">
    <property type="entry name" value="HTH_LACI_2"/>
    <property type="match status" value="1"/>
</dbReference>
<protein>
    <submittedName>
        <fullName evidence="6">LacI family DNA-binding transcriptional regulator</fullName>
    </submittedName>
    <submittedName>
        <fullName evidence="5">LacI family transcriptional regulator</fullName>
    </submittedName>
</protein>
<keyword evidence="2 6" id="KW-0238">DNA-binding</keyword>
<accession>A0A9N7PJV9</accession>
<evidence type="ECO:0000313" key="5">
    <source>
        <dbReference type="EMBL" id="AYE33342.1"/>
    </source>
</evidence>
<evidence type="ECO:0000259" key="4">
    <source>
        <dbReference type="PROSITE" id="PS50932"/>
    </source>
</evidence>
<keyword evidence="3" id="KW-0804">Transcription</keyword>
<dbReference type="PRINTS" id="PR00036">
    <property type="entry name" value="HTHLACI"/>
</dbReference>
<dbReference type="Pfam" id="PF13377">
    <property type="entry name" value="Peripla_BP_3"/>
    <property type="match status" value="1"/>
</dbReference>
<dbReference type="InterPro" id="IPR028082">
    <property type="entry name" value="Peripla_BP_I"/>
</dbReference>
<evidence type="ECO:0000313" key="6">
    <source>
        <dbReference type="EMBL" id="USR99916.1"/>
    </source>
</evidence>
<reference evidence="6" key="2">
    <citation type="submission" date="2022-06" db="EMBL/GenBank/DDBJ databases">
        <authorList>
            <person name="Holder M.E."/>
            <person name="Ajami N.J."/>
            <person name="Petrosino J.F."/>
        </authorList>
    </citation>
    <scope>NUCLEOTIDE SEQUENCE</scope>
    <source>
        <strain evidence="6">RMA 8861</strain>
    </source>
</reference>
<dbReference type="InterPro" id="IPR046335">
    <property type="entry name" value="LacI/GalR-like_sensor"/>
</dbReference>
<dbReference type="RefSeq" id="WP_066674069.1">
    <property type="nucleotide sequence ID" value="NZ_CABMIZ010000003.1"/>
</dbReference>
<dbReference type="PANTHER" id="PTHR30146">
    <property type="entry name" value="LACI-RELATED TRANSCRIPTIONAL REPRESSOR"/>
    <property type="match status" value="1"/>
</dbReference>
<dbReference type="CDD" id="cd01544">
    <property type="entry name" value="PBP1_GalR"/>
    <property type="match status" value="1"/>
</dbReference>
<dbReference type="AlphaFoldDB" id="A0A9N7PJV9"/>
<name>A0A9N7PJV9_CLOSE</name>
<dbReference type="PANTHER" id="PTHR30146:SF149">
    <property type="entry name" value="HTH-TYPE TRANSCRIPTIONAL REGULATOR EBGR"/>
    <property type="match status" value="1"/>
</dbReference>
<dbReference type="GO" id="GO:0000976">
    <property type="term" value="F:transcription cis-regulatory region binding"/>
    <property type="evidence" value="ECO:0007669"/>
    <property type="project" value="TreeGrafter"/>
</dbReference>
<organism evidence="5 7">
    <name type="scientific">Clostridium septicum</name>
    <dbReference type="NCBI Taxonomy" id="1504"/>
    <lineage>
        <taxon>Bacteria</taxon>
        <taxon>Bacillati</taxon>
        <taxon>Bacillota</taxon>
        <taxon>Clostridia</taxon>
        <taxon>Eubacteriales</taxon>
        <taxon>Clostridiaceae</taxon>
        <taxon>Clostridium</taxon>
    </lineage>
</organism>
<dbReference type="Proteomes" id="UP001055437">
    <property type="component" value="Chromosome"/>
</dbReference>
<evidence type="ECO:0000256" key="1">
    <source>
        <dbReference type="ARBA" id="ARBA00023015"/>
    </source>
</evidence>
<dbReference type="SUPFAM" id="SSF47413">
    <property type="entry name" value="lambda repressor-like DNA-binding domains"/>
    <property type="match status" value="1"/>
</dbReference>
<dbReference type="CDD" id="cd01392">
    <property type="entry name" value="HTH_LacI"/>
    <property type="match status" value="1"/>
</dbReference>
<sequence>MATIKDIANLVGVSSSTVSRVLNFDETLNVTDETKMKIFQVADELEYVSVRNRKKNKTQIIGILHWYTAEQELGDPYYLSIRLAVEKKCQEQKINTITVHSESCIDQLKNVDGIIAIGKFSFEEIEFIKKITNNIVFVDSSPNGSLYDSVVIDFREAVKVALDYLVDLGHTKIAYLGGKETYRDGIEYITDEREMTFIEYTKSKGIFNEDLIGIGDFTHKDGYKLMKKLLEGNDIPSACFIASDTMAVGAYKAVAEKDLKIPEDISILSFNDIPTAKYMIPSLTTIRVYTEFMGMSAVDLMLENIISNRCYRKKVVINAELKIRESCIKVK</sequence>
<dbReference type="Proteomes" id="UP000280586">
    <property type="component" value="Chromosome"/>
</dbReference>
<dbReference type="OrthoDB" id="43195at2"/>
<reference evidence="5 7" key="1">
    <citation type="submission" date="2017-09" db="EMBL/GenBank/DDBJ databases">
        <authorList>
            <person name="Thomas P."/>
            <person name="Seyboldt C."/>
        </authorList>
    </citation>
    <scope>NUCLEOTIDE SEQUENCE [LARGE SCALE GENOMIC DNA]</scope>
    <source>
        <strain evidence="5 7">DSM 7534</strain>
    </source>
</reference>
<dbReference type="PROSITE" id="PS00356">
    <property type="entry name" value="HTH_LACI_1"/>
    <property type="match status" value="1"/>
</dbReference>
<dbReference type="InterPro" id="IPR010982">
    <property type="entry name" value="Lambda_DNA-bd_dom_sf"/>
</dbReference>
<dbReference type="GeneID" id="303559474"/>
<proteinExistence type="predicted"/>
<evidence type="ECO:0000256" key="3">
    <source>
        <dbReference type="ARBA" id="ARBA00023163"/>
    </source>
</evidence>
<dbReference type="EMBL" id="CP099799">
    <property type="protein sequence ID" value="USR99916.1"/>
    <property type="molecule type" value="Genomic_DNA"/>
</dbReference>
<dbReference type="Gene3D" id="1.10.260.40">
    <property type="entry name" value="lambda repressor-like DNA-binding domains"/>
    <property type="match status" value="1"/>
</dbReference>
<dbReference type="SMART" id="SM00354">
    <property type="entry name" value="HTH_LACI"/>
    <property type="match status" value="1"/>
</dbReference>
<evidence type="ECO:0000313" key="7">
    <source>
        <dbReference type="Proteomes" id="UP000280586"/>
    </source>
</evidence>
<gene>
    <name evidence="5" type="ORF">CP523_02125</name>
    <name evidence="6" type="ORF">NH397_10445</name>
</gene>
<dbReference type="EMBL" id="CP023671">
    <property type="protein sequence ID" value="AYE33342.1"/>
    <property type="molecule type" value="Genomic_DNA"/>
</dbReference>
<dbReference type="Gene3D" id="3.40.50.2300">
    <property type="match status" value="2"/>
</dbReference>
<dbReference type="KEGG" id="csep:CP523_02125"/>
<evidence type="ECO:0000313" key="8">
    <source>
        <dbReference type="Proteomes" id="UP001055437"/>
    </source>
</evidence>
<keyword evidence="8" id="KW-1185">Reference proteome</keyword>
<dbReference type="GO" id="GO:0003700">
    <property type="term" value="F:DNA-binding transcription factor activity"/>
    <property type="evidence" value="ECO:0007669"/>
    <property type="project" value="TreeGrafter"/>
</dbReference>
<feature type="domain" description="HTH lacI-type" evidence="4">
    <location>
        <begin position="2"/>
        <end position="58"/>
    </location>
</feature>
<dbReference type="Pfam" id="PF00356">
    <property type="entry name" value="LacI"/>
    <property type="match status" value="1"/>
</dbReference>